<accession>A0A1R3H5Q9</accession>
<feature type="region of interest" description="Disordered" evidence="1">
    <location>
        <begin position="1"/>
        <end position="29"/>
    </location>
</feature>
<organism evidence="2 3">
    <name type="scientific">Corchorus capsularis</name>
    <name type="common">Jute</name>
    <dbReference type="NCBI Taxonomy" id="210143"/>
    <lineage>
        <taxon>Eukaryota</taxon>
        <taxon>Viridiplantae</taxon>
        <taxon>Streptophyta</taxon>
        <taxon>Embryophyta</taxon>
        <taxon>Tracheophyta</taxon>
        <taxon>Spermatophyta</taxon>
        <taxon>Magnoliopsida</taxon>
        <taxon>eudicotyledons</taxon>
        <taxon>Gunneridae</taxon>
        <taxon>Pentapetalae</taxon>
        <taxon>rosids</taxon>
        <taxon>malvids</taxon>
        <taxon>Malvales</taxon>
        <taxon>Malvaceae</taxon>
        <taxon>Grewioideae</taxon>
        <taxon>Apeibeae</taxon>
        <taxon>Corchorus</taxon>
    </lineage>
</organism>
<sequence>MDGPSLSHKVGQKPQVAQQDTSATASLMKAQQHTRALLLLHPS</sequence>
<reference evidence="2 3" key="1">
    <citation type="submission" date="2013-09" db="EMBL/GenBank/DDBJ databases">
        <title>Corchorus capsularis genome sequencing.</title>
        <authorList>
            <person name="Alam M."/>
            <person name="Haque M.S."/>
            <person name="Islam M.S."/>
            <person name="Emdad E.M."/>
            <person name="Islam M.M."/>
            <person name="Ahmed B."/>
            <person name="Halim A."/>
            <person name="Hossen Q.M.M."/>
            <person name="Hossain M.Z."/>
            <person name="Ahmed R."/>
            <person name="Khan M.M."/>
            <person name="Islam R."/>
            <person name="Rashid M.M."/>
            <person name="Khan S.A."/>
            <person name="Rahman M.S."/>
            <person name="Alam M."/>
        </authorList>
    </citation>
    <scope>NUCLEOTIDE SEQUENCE [LARGE SCALE GENOMIC DNA]</scope>
    <source>
        <strain evidence="3">cv. CVL-1</strain>
        <tissue evidence="2">Whole seedling</tissue>
    </source>
</reference>
<proteinExistence type="predicted"/>
<evidence type="ECO:0000256" key="1">
    <source>
        <dbReference type="SAM" id="MobiDB-lite"/>
    </source>
</evidence>
<evidence type="ECO:0000313" key="2">
    <source>
        <dbReference type="EMBL" id="OMO65661.1"/>
    </source>
</evidence>
<dbReference type="EMBL" id="AWWV01012609">
    <property type="protein sequence ID" value="OMO65661.1"/>
    <property type="molecule type" value="Genomic_DNA"/>
</dbReference>
<dbReference type="AlphaFoldDB" id="A0A1R3H5Q9"/>
<gene>
    <name evidence="2" type="ORF">CCACVL1_21451</name>
</gene>
<feature type="compositionally biased region" description="Polar residues" evidence="1">
    <location>
        <begin position="15"/>
        <end position="29"/>
    </location>
</feature>
<dbReference type="Proteomes" id="UP000188268">
    <property type="component" value="Unassembled WGS sequence"/>
</dbReference>
<dbReference type="Gramene" id="OMO65661">
    <property type="protein sequence ID" value="OMO65661"/>
    <property type="gene ID" value="CCACVL1_21451"/>
</dbReference>
<protein>
    <submittedName>
        <fullName evidence="2">Uncharacterized protein</fullName>
    </submittedName>
</protein>
<name>A0A1R3H5Q9_COCAP</name>
<comment type="caution">
    <text evidence="2">The sequence shown here is derived from an EMBL/GenBank/DDBJ whole genome shotgun (WGS) entry which is preliminary data.</text>
</comment>
<keyword evidence="3" id="KW-1185">Reference proteome</keyword>
<evidence type="ECO:0000313" key="3">
    <source>
        <dbReference type="Proteomes" id="UP000188268"/>
    </source>
</evidence>